<protein>
    <submittedName>
        <fullName evidence="2">Stage II sporulation protein M</fullName>
    </submittedName>
</protein>
<dbReference type="AlphaFoldDB" id="A0A328BCV0"/>
<organism evidence="2 3">
    <name type="scientific">Hymenobacter edaphi</name>
    <dbReference type="NCBI Taxonomy" id="2211146"/>
    <lineage>
        <taxon>Bacteria</taxon>
        <taxon>Pseudomonadati</taxon>
        <taxon>Bacteroidota</taxon>
        <taxon>Cytophagia</taxon>
        <taxon>Cytophagales</taxon>
        <taxon>Hymenobacteraceae</taxon>
        <taxon>Hymenobacter</taxon>
    </lineage>
</organism>
<comment type="caution">
    <text evidence="2">The sequence shown here is derived from an EMBL/GenBank/DDBJ whole genome shotgun (WGS) entry which is preliminary data.</text>
</comment>
<feature type="transmembrane region" description="Helical" evidence="1">
    <location>
        <begin position="286"/>
        <end position="309"/>
    </location>
</feature>
<keyword evidence="3" id="KW-1185">Reference proteome</keyword>
<feature type="transmembrane region" description="Helical" evidence="1">
    <location>
        <begin position="196"/>
        <end position="213"/>
    </location>
</feature>
<dbReference type="InterPro" id="IPR002798">
    <property type="entry name" value="SpoIIM-like"/>
</dbReference>
<dbReference type="PANTHER" id="PTHR35337:SF1">
    <property type="entry name" value="SLR1478 PROTEIN"/>
    <property type="match status" value="1"/>
</dbReference>
<sequence>MREVVFIRRNQERWHSYEHQPAATPEELAARFVALTDDLAYARTFYPTAPVTQHLNQLASRFHEQLYRRPAARRRGFGYFWLTELPLLVARHWKPLLTALVLFLLFAGLGALSAAEDDAFVRLVLGDGYVNMTLENIRRGRPTDVYGTAPEVEMFLFIAYNNVRVALATFALGATAGLGTLYLLFRNAVMVGSFQYFFIAQGVGLRASLAIWLHGTIEISCIVLAAGAGLVLGSSLLFPGSYPRGEALRRGAQDAMKLMAGLVPLIVLAAFLEGFVTRLAPRHPVAISAPVIILSLVLIGGYFVVYPWLLHRRARRSGFVLPDADAEAP</sequence>
<feature type="transmembrane region" description="Helical" evidence="1">
    <location>
        <begin position="258"/>
        <end position="280"/>
    </location>
</feature>
<feature type="transmembrane region" description="Helical" evidence="1">
    <location>
        <begin position="96"/>
        <end position="115"/>
    </location>
</feature>
<feature type="transmembrane region" description="Helical" evidence="1">
    <location>
        <begin position="163"/>
        <end position="184"/>
    </location>
</feature>
<proteinExistence type="predicted"/>
<evidence type="ECO:0000313" key="3">
    <source>
        <dbReference type="Proteomes" id="UP000248553"/>
    </source>
</evidence>
<evidence type="ECO:0000313" key="2">
    <source>
        <dbReference type="EMBL" id="RAK65330.1"/>
    </source>
</evidence>
<feature type="transmembrane region" description="Helical" evidence="1">
    <location>
        <begin position="219"/>
        <end position="238"/>
    </location>
</feature>
<gene>
    <name evidence="2" type="ORF">DLM85_16935</name>
</gene>
<dbReference type="Pfam" id="PF01944">
    <property type="entry name" value="SpoIIM"/>
    <property type="match status" value="1"/>
</dbReference>
<keyword evidence="1" id="KW-1133">Transmembrane helix</keyword>
<dbReference type="PANTHER" id="PTHR35337">
    <property type="entry name" value="SLR1478 PROTEIN"/>
    <property type="match status" value="1"/>
</dbReference>
<accession>A0A328BCV0</accession>
<keyword evidence="1" id="KW-0812">Transmembrane</keyword>
<dbReference type="OrthoDB" id="9800053at2"/>
<reference evidence="3" key="1">
    <citation type="submission" date="2018-05" db="EMBL/GenBank/DDBJ databases">
        <authorList>
            <person name="Nie L."/>
        </authorList>
    </citation>
    <scope>NUCLEOTIDE SEQUENCE [LARGE SCALE GENOMIC DNA]</scope>
    <source>
        <strain evidence="3">NL</strain>
    </source>
</reference>
<keyword evidence="1" id="KW-0472">Membrane</keyword>
<name>A0A328BCV0_9BACT</name>
<dbReference type="EMBL" id="QHKM01000005">
    <property type="protein sequence ID" value="RAK65330.1"/>
    <property type="molecule type" value="Genomic_DNA"/>
</dbReference>
<dbReference type="RefSeq" id="WP_111479413.1">
    <property type="nucleotide sequence ID" value="NZ_QHKM01000005.1"/>
</dbReference>
<dbReference type="Proteomes" id="UP000248553">
    <property type="component" value="Unassembled WGS sequence"/>
</dbReference>
<evidence type="ECO:0000256" key="1">
    <source>
        <dbReference type="SAM" id="Phobius"/>
    </source>
</evidence>